<organism evidence="2 3">
    <name type="scientific">Smittium megazygosporum</name>
    <dbReference type="NCBI Taxonomy" id="133381"/>
    <lineage>
        <taxon>Eukaryota</taxon>
        <taxon>Fungi</taxon>
        <taxon>Fungi incertae sedis</taxon>
        <taxon>Zoopagomycota</taxon>
        <taxon>Kickxellomycotina</taxon>
        <taxon>Harpellomycetes</taxon>
        <taxon>Harpellales</taxon>
        <taxon>Legeriomycetaceae</taxon>
        <taxon>Smittium</taxon>
    </lineage>
</organism>
<accession>A0A2T9Z9J1</accession>
<dbReference type="Proteomes" id="UP000245609">
    <property type="component" value="Unassembled WGS sequence"/>
</dbReference>
<feature type="region of interest" description="Disordered" evidence="1">
    <location>
        <begin position="86"/>
        <end position="141"/>
    </location>
</feature>
<proteinExistence type="predicted"/>
<dbReference type="EMBL" id="MBFS01001283">
    <property type="protein sequence ID" value="PVV01215.1"/>
    <property type="molecule type" value="Genomic_DNA"/>
</dbReference>
<feature type="non-terminal residue" evidence="2">
    <location>
        <position position="173"/>
    </location>
</feature>
<gene>
    <name evidence="2" type="ORF">BB560_004377</name>
</gene>
<evidence type="ECO:0000256" key="1">
    <source>
        <dbReference type="SAM" id="MobiDB-lite"/>
    </source>
</evidence>
<name>A0A2T9Z9J1_9FUNG</name>
<keyword evidence="3" id="KW-1185">Reference proteome</keyword>
<sequence>MAWMEYLPNTLGKTEPILSFFSNPLSLTFPIYRNSEELDVFSPNSDIRDPNKNCKNLKTCCITRLKAEMTKGKSHEIDDIFAKRVKPSKTNVSENKSDSNKKALDTKSSTSTIPPNETDSKESNTKVEVFDASGSGSNPFKQAFIQAKPKPTSEGVFSDLRGLNYRLDEDNLK</sequence>
<reference evidence="2 3" key="1">
    <citation type="journal article" date="2018" name="MBio">
        <title>Comparative Genomics Reveals the Core Gene Toolbox for the Fungus-Insect Symbiosis.</title>
        <authorList>
            <person name="Wang Y."/>
            <person name="Stata M."/>
            <person name="Wang W."/>
            <person name="Stajich J.E."/>
            <person name="White M.M."/>
            <person name="Moncalvo J.M."/>
        </authorList>
    </citation>
    <scope>NUCLEOTIDE SEQUENCE [LARGE SCALE GENOMIC DNA]</scope>
    <source>
        <strain evidence="2 3">SC-DP-2</strain>
    </source>
</reference>
<feature type="compositionally biased region" description="Polar residues" evidence="1">
    <location>
        <begin position="106"/>
        <end position="117"/>
    </location>
</feature>
<feature type="compositionally biased region" description="Basic and acidic residues" evidence="1">
    <location>
        <begin position="118"/>
        <end position="129"/>
    </location>
</feature>
<evidence type="ECO:0000313" key="2">
    <source>
        <dbReference type="EMBL" id="PVV01215.1"/>
    </source>
</evidence>
<feature type="compositionally biased region" description="Basic and acidic residues" evidence="1">
    <location>
        <begin position="95"/>
        <end position="105"/>
    </location>
</feature>
<evidence type="ECO:0000313" key="3">
    <source>
        <dbReference type="Proteomes" id="UP000245609"/>
    </source>
</evidence>
<protein>
    <submittedName>
        <fullName evidence="2">Uncharacterized protein</fullName>
    </submittedName>
</protein>
<comment type="caution">
    <text evidence="2">The sequence shown here is derived from an EMBL/GenBank/DDBJ whole genome shotgun (WGS) entry which is preliminary data.</text>
</comment>
<dbReference type="AlphaFoldDB" id="A0A2T9Z9J1"/>